<gene>
    <name evidence="3" type="ORF">AOQ84DRAFT_437525</name>
</gene>
<evidence type="ECO:0000313" key="4">
    <source>
        <dbReference type="Proteomes" id="UP000250140"/>
    </source>
</evidence>
<organism evidence="3 4">
    <name type="scientific">Glonium stellatum</name>
    <dbReference type="NCBI Taxonomy" id="574774"/>
    <lineage>
        <taxon>Eukaryota</taxon>
        <taxon>Fungi</taxon>
        <taxon>Dikarya</taxon>
        <taxon>Ascomycota</taxon>
        <taxon>Pezizomycotina</taxon>
        <taxon>Dothideomycetes</taxon>
        <taxon>Pleosporomycetidae</taxon>
        <taxon>Gloniales</taxon>
        <taxon>Gloniaceae</taxon>
        <taxon>Glonium</taxon>
    </lineage>
</organism>
<feature type="compositionally biased region" description="Acidic residues" evidence="1">
    <location>
        <begin position="316"/>
        <end position="328"/>
    </location>
</feature>
<name>A0A8E2JWF2_9PEZI</name>
<keyword evidence="4" id="KW-1185">Reference proteome</keyword>
<evidence type="ECO:0000313" key="3">
    <source>
        <dbReference type="EMBL" id="OCL11689.1"/>
    </source>
</evidence>
<feature type="compositionally biased region" description="Acidic residues" evidence="1">
    <location>
        <begin position="336"/>
        <end position="345"/>
    </location>
</feature>
<sequence>MPSKKGGWNALTGGYNELTADNLKAIKLPDKIKCGRCQKWKSQPNFSNKQLTEARYKYQKGINAAVTIKCRACTGGQVVELECFMCNETKGLEEFAKAQRSKPDHAVKQPLYALDFSGANLLSGQKCMKCMQEQLDMEPINERKYDDPEAVVIPEHGSYYDYLYGDSTVSEYGEGESEGGVGIGDLTLTESSNRSTTDYETENEFNGGEGEGHKVQMGTRNGVALTGSGWTVQKSKSWKSSSLVSSSTANSIVGGPSIGGFGPKSYGHPSRSTSRASSTAKSSMSFPSNVTEQSGRTTGKGGWARVSAYKAPKPEPEEEEDESDSDDEWERKDNDTDSDDSETDL</sequence>
<proteinExistence type="predicted"/>
<feature type="compositionally biased region" description="Low complexity" evidence="1">
    <location>
        <begin position="269"/>
        <end position="288"/>
    </location>
</feature>
<dbReference type="Pfam" id="PF12898">
    <property type="entry name" value="Stc1"/>
    <property type="match status" value="1"/>
</dbReference>
<reference evidence="3 4" key="1">
    <citation type="journal article" date="2016" name="Nat. Commun.">
        <title>Ectomycorrhizal ecology is imprinted in the genome of the dominant symbiotic fungus Cenococcum geophilum.</title>
        <authorList>
            <consortium name="DOE Joint Genome Institute"/>
            <person name="Peter M."/>
            <person name="Kohler A."/>
            <person name="Ohm R.A."/>
            <person name="Kuo A."/>
            <person name="Krutzmann J."/>
            <person name="Morin E."/>
            <person name="Arend M."/>
            <person name="Barry K.W."/>
            <person name="Binder M."/>
            <person name="Choi C."/>
            <person name="Clum A."/>
            <person name="Copeland A."/>
            <person name="Grisel N."/>
            <person name="Haridas S."/>
            <person name="Kipfer T."/>
            <person name="LaButti K."/>
            <person name="Lindquist E."/>
            <person name="Lipzen A."/>
            <person name="Maire R."/>
            <person name="Meier B."/>
            <person name="Mihaltcheva S."/>
            <person name="Molinier V."/>
            <person name="Murat C."/>
            <person name="Poggeler S."/>
            <person name="Quandt C.A."/>
            <person name="Sperisen C."/>
            <person name="Tritt A."/>
            <person name="Tisserant E."/>
            <person name="Crous P.W."/>
            <person name="Henrissat B."/>
            <person name="Nehls U."/>
            <person name="Egli S."/>
            <person name="Spatafora J.W."/>
            <person name="Grigoriev I.V."/>
            <person name="Martin F.M."/>
        </authorList>
    </citation>
    <scope>NUCLEOTIDE SEQUENCE [LARGE SCALE GENOMIC DNA]</scope>
    <source>
        <strain evidence="3 4">CBS 207.34</strain>
    </source>
</reference>
<dbReference type="AlphaFoldDB" id="A0A8E2JWF2"/>
<dbReference type="Proteomes" id="UP000250140">
    <property type="component" value="Unassembled WGS sequence"/>
</dbReference>
<dbReference type="EMBL" id="KV749008">
    <property type="protein sequence ID" value="OCL11689.1"/>
    <property type="molecule type" value="Genomic_DNA"/>
</dbReference>
<protein>
    <recommendedName>
        <fullName evidence="2">Stc1 domain-containing protein</fullName>
    </recommendedName>
</protein>
<evidence type="ECO:0000259" key="2">
    <source>
        <dbReference type="Pfam" id="PF12898"/>
    </source>
</evidence>
<feature type="region of interest" description="Disordered" evidence="1">
    <location>
        <begin position="247"/>
        <end position="345"/>
    </location>
</feature>
<feature type="domain" description="Stc1" evidence="2">
    <location>
        <begin position="33"/>
        <end position="106"/>
    </location>
</feature>
<feature type="region of interest" description="Disordered" evidence="1">
    <location>
        <begin position="190"/>
        <end position="215"/>
    </location>
</feature>
<dbReference type="OrthoDB" id="3514033at2759"/>
<dbReference type="InterPro" id="IPR024630">
    <property type="entry name" value="Stc1"/>
</dbReference>
<evidence type="ECO:0000256" key="1">
    <source>
        <dbReference type="SAM" id="MobiDB-lite"/>
    </source>
</evidence>
<accession>A0A8E2JWF2</accession>